<name>A0ABP8K8Q9_9ACTN</name>
<evidence type="ECO:0000313" key="7">
    <source>
        <dbReference type="EMBL" id="GAA4402271.1"/>
    </source>
</evidence>
<comment type="caution">
    <text evidence="7">The sequence shown here is derived from an EMBL/GenBank/DDBJ whole genome shotgun (WGS) entry which is preliminary data.</text>
</comment>
<evidence type="ECO:0000256" key="5">
    <source>
        <dbReference type="SAM" id="MobiDB-lite"/>
    </source>
</evidence>
<keyword evidence="4" id="KW-0233">DNA recombination</keyword>
<keyword evidence="6" id="KW-0812">Transmembrane</keyword>
<evidence type="ECO:0000256" key="4">
    <source>
        <dbReference type="ARBA" id="ARBA00023172"/>
    </source>
</evidence>
<organism evidence="7 8">
    <name type="scientific">Tsukamurella soli</name>
    <dbReference type="NCBI Taxonomy" id="644556"/>
    <lineage>
        <taxon>Bacteria</taxon>
        <taxon>Bacillati</taxon>
        <taxon>Actinomycetota</taxon>
        <taxon>Actinomycetes</taxon>
        <taxon>Mycobacteriales</taxon>
        <taxon>Tsukamurellaceae</taxon>
        <taxon>Tsukamurella</taxon>
    </lineage>
</organism>
<evidence type="ECO:0000256" key="1">
    <source>
        <dbReference type="ARBA" id="ARBA00003416"/>
    </source>
</evidence>
<evidence type="ECO:0000256" key="6">
    <source>
        <dbReference type="SAM" id="Phobius"/>
    </source>
</evidence>
<proteinExistence type="inferred from homology"/>
<keyword evidence="3" id="KW-0175">Coiled coil</keyword>
<dbReference type="PANTHER" id="PTHR30563">
    <property type="entry name" value="DNA RECOMBINATION PROTEIN RMUC"/>
    <property type="match status" value="1"/>
</dbReference>
<keyword evidence="6" id="KW-0472">Membrane</keyword>
<evidence type="ECO:0000256" key="3">
    <source>
        <dbReference type="ARBA" id="ARBA00023054"/>
    </source>
</evidence>
<comment type="similarity">
    <text evidence="2">Belongs to the RmuC family.</text>
</comment>
<keyword evidence="8" id="KW-1185">Reference proteome</keyword>
<comment type="function">
    <text evidence="1">Involved in DNA recombination.</text>
</comment>
<dbReference type="InterPro" id="IPR003798">
    <property type="entry name" value="DNA_recombination_RmuC"/>
</dbReference>
<feature type="region of interest" description="Disordered" evidence="5">
    <location>
        <begin position="344"/>
        <end position="367"/>
    </location>
</feature>
<protein>
    <submittedName>
        <fullName evidence="7">DNA recombination protein RmuC</fullName>
    </submittedName>
</protein>
<gene>
    <name evidence="7" type="ORF">GCM10023147_42710</name>
</gene>
<keyword evidence="6" id="KW-1133">Transmembrane helix</keyword>
<dbReference type="Proteomes" id="UP001500635">
    <property type="component" value="Unassembled WGS sequence"/>
</dbReference>
<sequence length="367" mass="39685">MSYPRCNIQDMDTTYLLIAAFTLLVGVALGWLGHARYAARGMRPVAASDLSGSVTALVAPLRQTIDALGRDLMAAERSRVAAFAGLREQIGAVARTSDALRTETSSLRSALRSPQVRGRWGELQLERVVELAGLGRHCDFTPQMTVSVGDARLRPDLVVHLSGGRDMVIDAKVPLDAYLAALDAPPAERPALLVDHARRFRSHVTSLTAKRYWEAVGSPELVVMFVPAEPFLDAALEVDPELLEFALERNVALATPTTLVAMLRAVALAWRQHALTEDAARIHALGSELSERLDILNSHFTSLGSALDRTVDAFNATVGSYNARVAVTARRLGALGSLRDTSFPDQTGVESVPRAVPTAPHPKFSRD</sequence>
<dbReference type="Pfam" id="PF02646">
    <property type="entry name" value="RmuC"/>
    <property type="match status" value="1"/>
</dbReference>
<evidence type="ECO:0000313" key="8">
    <source>
        <dbReference type="Proteomes" id="UP001500635"/>
    </source>
</evidence>
<dbReference type="EMBL" id="BAABFR010000095">
    <property type="protein sequence ID" value="GAA4402271.1"/>
    <property type="molecule type" value="Genomic_DNA"/>
</dbReference>
<accession>A0ABP8K8Q9</accession>
<reference evidence="8" key="1">
    <citation type="journal article" date="2019" name="Int. J. Syst. Evol. Microbiol.">
        <title>The Global Catalogue of Microorganisms (GCM) 10K type strain sequencing project: providing services to taxonomists for standard genome sequencing and annotation.</title>
        <authorList>
            <consortium name="The Broad Institute Genomics Platform"/>
            <consortium name="The Broad Institute Genome Sequencing Center for Infectious Disease"/>
            <person name="Wu L."/>
            <person name="Ma J."/>
        </authorList>
    </citation>
    <scope>NUCLEOTIDE SEQUENCE [LARGE SCALE GENOMIC DNA]</scope>
    <source>
        <strain evidence="8">JCM 17688</strain>
    </source>
</reference>
<evidence type="ECO:0000256" key="2">
    <source>
        <dbReference type="ARBA" id="ARBA00009840"/>
    </source>
</evidence>
<feature type="transmembrane region" description="Helical" evidence="6">
    <location>
        <begin position="15"/>
        <end position="33"/>
    </location>
</feature>
<dbReference type="PANTHER" id="PTHR30563:SF0">
    <property type="entry name" value="DNA RECOMBINATION PROTEIN RMUC"/>
    <property type="match status" value="1"/>
</dbReference>